<comment type="caution">
    <text evidence="1">The sequence shown here is derived from an EMBL/GenBank/DDBJ whole genome shotgun (WGS) entry which is preliminary data.</text>
</comment>
<name>A0AC60QTS5_IXOPE</name>
<evidence type="ECO:0000313" key="2">
    <source>
        <dbReference type="Proteomes" id="UP000805193"/>
    </source>
</evidence>
<organism evidence="1 2">
    <name type="scientific">Ixodes persulcatus</name>
    <name type="common">Taiga tick</name>
    <dbReference type="NCBI Taxonomy" id="34615"/>
    <lineage>
        <taxon>Eukaryota</taxon>
        <taxon>Metazoa</taxon>
        <taxon>Ecdysozoa</taxon>
        <taxon>Arthropoda</taxon>
        <taxon>Chelicerata</taxon>
        <taxon>Arachnida</taxon>
        <taxon>Acari</taxon>
        <taxon>Parasitiformes</taxon>
        <taxon>Ixodida</taxon>
        <taxon>Ixodoidea</taxon>
        <taxon>Ixodidae</taxon>
        <taxon>Ixodinae</taxon>
        <taxon>Ixodes</taxon>
    </lineage>
</organism>
<gene>
    <name evidence="1" type="ORF">HPB47_015316</name>
</gene>
<evidence type="ECO:0000313" key="1">
    <source>
        <dbReference type="EMBL" id="KAG0443073.1"/>
    </source>
</evidence>
<dbReference type="Proteomes" id="UP000805193">
    <property type="component" value="Unassembled WGS sequence"/>
</dbReference>
<accession>A0AC60QTS5</accession>
<proteinExistence type="predicted"/>
<keyword evidence="2" id="KW-1185">Reference proteome</keyword>
<sequence>MPDTAATTCASSSKLSHSAVRFEELKASVSDCDYELIDIDLLSCTVAESWRELSLRVLRAGVREPTLPLATRHNETSLLKSCRSGMDQASSGHDRGKSFLCHESHSSGTEQHLTWTRKGGGGASGHTELRRRALPGLLAQPSAKG</sequence>
<protein>
    <submittedName>
        <fullName evidence="1">Uncharacterized protein</fullName>
    </submittedName>
</protein>
<reference evidence="1 2" key="1">
    <citation type="journal article" date="2020" name="Cell">
        <title>Large-Scale Comparative Analyses of Tick Genomes Elucidate Their Genetic Diversity and Vector Capacities.</title>
        <authorList>
            <consortium name="Tick Genome and Microbiome Consortium (TIGMIC)"/>
            <person name="Jia N."/>
            <person name="Wang J."/>
            <person name="Shi W."/>
            <person name="Du L."/>
            <person name="Sun Y."/>
            <person name="Zhan W."/>
            <person name="Jiang J.F."/>
            <person name="Wang Q."/>
            <person name="Zhang B."/>
            <person name="Ji P."/>
            <person name="Bell-Sakyi L."/>
            <person name="Cui X.M."/>
            <person name="Yuan T.T."/>
            <person name="Jiang B.G."/>
            <person name="Yang W.F."/>
            <person name="Lam T.T."/>
            <person name="Chang Q.C."/>
            <person name="Ding S.J."/>
            <person name="Wang X.J."/>
            <person name="Zhu J.G."/>
            <person name="Ruan X.D."/>
            <person name="Zhao L."/>
            <person name="Wei J.T."/>
            <person name="Ye R.Z."/>
            <person name="Que T.C."/>
            <person name="Du C.H."/>
            <person name="Zhou Y.H."/>
            <person name="Cheng J.X."/>
            <person name="Dai P.F."/>
            <person name="Guo W.B."/>
            <person name="Han X.H."/>
            <person name="Huang E.J."/>
            <person name="Li L.F."/>
            <person name="Wei W."/>
            <person name="Gao Y.C."/>
            <person name="Liu J.Z."/>
            <person name="Shao H.Z."/>
            <person name="Wang X."/>
            <person name="Wang C.C."/>
            <person name="Yang T.C."/>
            <person name="Huo Q.B."/>
            <person name="Li W."/>
            <person name="Chen H.Y."/>
            <person name="Chen S.E."/>
            <person name="Zhou L.G."/>
            <person name="Ni X.B."/>
            <person name="Tian J.H."/>
            <person name="Sheng Y."/>
            <person name="Liu T."/>
            <person name="Pan Y.S."/>
            <person name="Xia L.Y."/>
            <person name="Li J."/>
            <person name="Zhao F."/>
            <person name="Cao W.C."/>
        </authorList>
    </citation>
    <scope>NUCLEOTIDE SEQUENCE [LARGE SCALE GENOMIC DNA]</scope>
    <source>
        <strain evidence="1">Iper-2018</strain>
    </source>
</reference>
<dbReference type="EMBL" id="JABSTQ010003873">
    <property type="protein sequence ID" value="KAG0443073.1"/>
    <property type="molecule type" value="Genomic_DNA"/>
</dbReference>